<evidence type="ECO:0000256" key="2">
    <source>
        <dbReference type="ARBA" id="ARBA00004496"/>
    </source>
</evidence>
<dbReference type="EMBL" id="CP133720">
    <property type="protein sequence ID" value="WMW82217.1"/>
    <property type="molecule type" value="Genomic_DNA"/>
</dbReference>
<gene>
    <name evidence="11" type="ORF">RF679_08015</name>
</gene>
<keyword evidence="11" id="KW-0282">Flagellum</keyword>
<evidence type="ECO:0000313" key="12">
    <source>
        <dbReference type="Proteomes" id="UP001181355"/>
    </source>
</evidence>
<evidence type="ECO:0000256" key="8">
    <source>
        <dbReference type="ARBA" id="ARBA00022927"/>
    </source>
</evidence>
<comment type="similarity">
    <text evidence="3">Belongs to the FliH family.</text>
</comment>
<proteinExistence type="inferred from homology"/>
<accession>A0ABY9RLX7</accession>
<evidence type="ECO:0000256" key="5">
    <source>
        <dbReference type="ARBA" id="ARBA00022448"/>
    </source>
</evidence>
<dbReference type="PANTHER" id="PTHR34982:SF1">
    <property type="entry name" value="FLAGELLAR ASSEMBLY PROTEIN FLIH"/>
    <property type="match status" value="1"/>
</dbReference>
<keyword evidence="7" id="KW-1005">Bacterial flagellum biogenesis</keyword>
<evidence type="ECO:0000259" key="10">
    <source>
        <dbReference type="Pfam" id="PF02108"/>
    </source>
</evidence>
<feature type="domain" description="Flagellar assembly protein FliH/Type III secretion system HrpE" evidence="10">
    <location>
        <begin position="87"/>
        <end position="210"/>
    </location>
</feature>
<dbReference type="InterPro" id="IPR000563">
    <property type="entry name" value="Flag_FliH"/>
</dbReference>
<keyword evidence="11" id="KW-0966">Cell projection</keyword>
<keyword evidence="11" id="KW-0969">Cilium</keyword>
<protein>
    <recommendedName>
        <fullName evidence="4">Flagellar assembly protein FliH</fullName>
    </recommendedName>
</protein>
<name>A0ABY9RLX7_9BURK</name>
<dbReference type="SUPFAM" id="SSF160527">
    <property type="entry name" value="V-type ATPase subunit E-like"/>
    <property type="match status" value="1"/>
</dbReference>
<dbReference type="PANTHER" id="PTHR34982">
    <property type="entry name" value="YOP PROTEINS TRANSLOCATION PROTEIN L"/>
    <property type="match status" value="1"/>
</dbReference>
<dbReference type="PRINTS" id="PR01003">
    <property type="entry name" value="FLGFLIH"/>
</dbReference>
<evidence type="ECO:0000256" key="4">
    <source>
        <dbReference type="ARBA" id="ARBA00016507"/>
    </source>
</evidence>
<keyword evidence="9" id="KW-1006">Bacterial flagellum protein export</keyword>
<reference evidence="11" key="1">
    <citation type="submission" date="2023-09" db="EMBL/GenBank/DDBJ databases">
        <title>Undibacterium sp. 20NA77.5 isolated from freshwater.</title>
        <authorList>
            <person name="Le V."/>
            <person name="Ko S.-R."/>
            <person name="Ahn C.-Y."/>
            <person name="Oh H.-M."/>
        </authorList>
    </citation>
    <scope>NUCLEOTIDE SEQUENCE</scope>
    <source>
        <strain evidence="11">20NA77.5</strain>
    </source>
</reference>
<sequence length="224" mass="25674">MSNVIPKEKQTAYQRWELTSFGEARLSQHEKQQPEPPRLTQEEIDAIKEKARQEAYAEGYKEAYETGFIEGRDAGYQEMQEQAKLMLEHLEELTKEFKSQLDSSSESIGADLIQLAVSIASKMTKRQFEVAPDTLIDIIHEAINLLPSISQPASIYLHPDDRELVKELIGDRLETQGWRLQDDHQLSRAGCRIETAQNTIDATYESRWKSLTDRLIGLPIQETL</sequence>
<keyword evidence="12" id="KW-1185">Reference proteome</keyword>
<comment type="subcellular location">
    <subcellularLocation>
        <location evidence="2">Cytoplasm</location>
    </subcellularLocation>
</comment>
<dbReference type="Pfam" id="PF02108">
    <property type="entry name" value="FliH"/>
    <property type="match status" value="1"/>
</dbReference>
<evidence type="ECO:0000256" key="7">
    <source>
        <dbReference type="ARBA" id="ARBA00022795"/>
    </source>
</evidence>
<evidence type="ECO:0000256" key="9">
    <source>
        <dbReference type="ARBA" id="ARBA00023225"/>
    </source>
</evidence>
<dbReference type="Proteomes" id="UP001181355">
    <property type="component" value="Chromosome"/>
</dbReference>
<keyword evidence="8" id="KW-0653">Protein transport</keyword>
<evidence type="ECO:0000256" key="1">
    <source>
        <dbReference type="ARBA" id="ARBA00003041"/>
    </source>
</evidence>
<keyword evidence="5" id="KW-0813">Transport</keyword>
<evidence type="ECO:0000256" key="3">
    <source>
        <dbReference type="ARBA" id="ARBA00006602"/>
    </source>
</evidence>
<evidence type="ECO:0000256" key="6">
    <source>
        <dbReference type="ARBA" id="ARBA00022490"/>
    </source>
</evidence>
<organism evidence="11 12">
    <name type="scientific">Undibacterium cyanobacteriorum</name>
    <dbReference type="NCBI Taxonomy" id="3073561"/>
    <lineage>
        <taxon>Bacteria</taxon>
        <taxon>Pseudomonadati</taxon>
        <taxon>Pseudomonadota</taxon>
        <taxon>Betaproteobacteria</taxon>
        <taxon>Burkholderiales</taxon>
        <taxon>Oxalobacteraceae</taxon>
        <taxon>Undibacterium</taxon>
    </lineage>
</organism>
<dbReference type="RefSeq" id="WP_309483692.1">
    <property type="nucleotide sequence ID" value="NZ_CP133720.1"/>
</dbReference>
<dbReference type="InterPro" id="IPR051472">
    <property type="entry name" value="T3SS_Stator/FliH"/>
</dbReference>
<dbReference type="InterPro" id="IPR018035">
    <property type="entry name" value="Flagellar_FliH/T3SS_HrpE"/>
</dbReference>
<comment type="function">
    <text evidence="1">Needed for flagellar regrowth and assembly.</text>
</comment>
<evidence type="ECO:0000313" key="11">
    <source>
        <dbReference type="EMBL" id="WMW82217.1"/>
    </source>
</evidence>
<keyword evidence="6" id="KW-0963">Cytoplasm</keyword>